<evidence type="ECO:0000313" key="7">
    <source>
        <dbReference type="Proteomes" id="UP000000329"/>
    </source>
</evidence>
<dbReference type="STRING" id="757424.Hsero_1287"/>
<dbReference type="AlphaFoldDB" id="D8INY3"/>
<keyword evidence="7" id="KW-1185">Reference proteome</keyword>
<dbReference type="PANTHER" id="PTHR30329:SF21">
    <property type="entry name" value="LIPOPROTEIN YIAD-RELATED"/>
    <property type="match status" value="1"/>
</dbReference>
<evidence type="ECO:0000256" key="3">
    <source>
        <dbReference type="ARBA" id="ARBA00023237"/>
    </source>
</evidence>
<dbReference type="Pfam" id="PF00691">
    <property type="entry name" value="OmpA"/>
    <property type="match status" value="1"/>
</dbReference>
<dbReference type="GO" id="GO:0009279">
    <property type="term" value="C:cell outer membrane"/>
    <property type="evidence" value="ECO:0007669"/>
    <property type="project" value="UniProtKB-SubCell"/>
</dbReference>
<organism evidence="6 7">
    <name type="scientific">Herbaspirillum seropedicae (strain SmR1)</name>
    <dbReference type="NCBI Taxonomy" id="757424"/>
    <lineage>
        <taxon>Bacteria</taxon>
        <taxon>Pseudomonadati</taxon>
        <taxon>Pseudomonadota</taxon>
        <taxon>Betaproteobacteria</taxon>
        <taxon>Burkholderiales</taxon>
        <taxon>Oxalobacteraceae</taxon>
        <taxon>Herbaspirillum</taxon>
    </lineage>
</organism>
<sequence>MAALAVLLAGCAGPRERFLLLPQPDGSASSIVVKTATGETALATPYASVETAGGKVDKTLTVAPADVEKRYADVLGSLPARPRSYDLLFELGTDRLTPASQDALKKAIAEIKDFPAGEFVLTGHADNIGSETNNDALSLRRARLIERELRRADVKALSIEVIGKGARDPRVPQKRGVAEPRNRFVEIKIR</sequence>
<dbReference type="PRINTS" id="PR01021">
    <property type="entry name" value="OMPADOMAIN"/>
</dbReference>
<reference evidence="6 7" key="1">
    <citation type="submission" date="2010-04" db="EMBL/GenBank/DDBJ databases">
        <title>The genome of Herbaspirillum seropedicae SmR1, an endophytic, nitrogen-fixing, plant-growth promoting beta-Proteobacteria.</title>
        <authorList>
            <person name="Pedrosa F.O."/>
            <person name="Monteiro R.A."/>
            <person name="Wassem R."/>
            <person name="Cruz L.M."/>
            <person name="Ayub R.A."/>
            <person name="Colauto N.B."/>
            <person name="Fernandez M.A."/>
            <person name="Fungaro M.H.P."/>
            <person name="Grisard E.C."/>
            <person name="Hungria M."/>
            <person name="Madeira H.M.F."/>
            <person name="Nodari R.O."/>
            <person name="Osaku C.A."/>
            <person name="Petzl-Erler M.L."/>
            <person name="Terenzi H."/>
            <person name="Vieira L.G.E."/>
            <person name="Almeida M.I.M."/>
            <person name="Alves L.R."/>
            <person name="Arantes O.M.N."/>
            <person name="Balsanelli E."/>
            <person name="Barcellos F.G."/>
            <person name="Baura V.A."/>
            <person name="Binde D.R."/>
            <person name="Campo R.J."/>
            <person name="Chubatsu L.S."/>
            <person name="Chueire L.M.O."/>
            <person name="Ciferri R.R."/>
            <person name="Correa L.C."/>
            <person name="da Conceicao Silva J.L."/>
            <person name="Dabul A.N.G."/>
            <person name="Dambros B.P."/>
            <person name="Faoro H."/>
            <person name="Favetti A."/>
            <person name="Friedermann G."/>
            <person name="Furlaneto M.C."/>
            <person name="Gasques L.S."/>
            <person name="Gimenes C.C.T."/>
            <person name="Gioppo N.M.R."/>
            <person name="Glienke-Blanco C."/>
            <person name="Godoy L.P."/>
            <person name="Guerra M.P."/>
            <person name="Karp S."/>
            <person name="Kava-Cordeiro V."/>
            <person name="Margarido V.P."/>
            <person name="Mathioni S.M."/>
            <person name="Menck-Soares M.A."/>
            <person name="Murace N.K."/>
            <person name="Nicolas M.F."/>
            <person name="Oliveira C.E.C."/>
            <person name="Pagnan N.A.B."/>
            <person name="Pamphile J.A."/>
            <person name="Patussi E.V."/>
            <person name="Pereira L.F.P."/>
            <person name="Pereira-Ferrari L."/>
            <person name="Pinto F.G.S."/>
            <person name="Precoma C."/>
            <person name="Prioli A.J."/>
            <person name="Prioli S.M.A.P."/>
            <person name="Raittz R.T."/>
            <person name="Ramos H.J.O."/>
            <person name="Ribeiro E.M.S.F."/>
            <person name="Rigo L.U."/>
            <person name="Rocha C.L.M.S.C."/>
            <person name="Rocha S.N."/>
            <person name="Santos K."/>
            <person name="Satori D."/>
            <person name="Silva A.G."/>
            <person name="Simao R.C.G."/>
            <person name="Soares M.A.M."/>
            <person name="Souza E.M."/>
            <person name="Steffens M.B.R."/>
            <person name="Steindel M."/>
            <person name="Tadra-Sfeir M.Z."/>
            <person name="Takahashi E.K."/>
            <person name="Torres R.A."/>
            <person name="Valle J.S."/>
            <person name="Vernal J.I."/>
            <person name="Vilas-Boas L.A."/>
            <person name="Watanabe M.A.E."/>
            <person name="Weiss V.A."/>
            <person name="Yates M.A."/>
            <person name="Souza E.M."/>
        </authorList>
    </citation>
    <scope>NUCLEOTIDE SEQUENCE [LARGE SCALE GENOMIC DNA]</scope>
    <source>
        <strain evidence="6 7">SmR1</strain>
    </source>
</reference>
<name>D8INY3_HERSS</name>
<dbReference type="InterPro" id="IPR006664">
    <property type="entry name" value="OMP_bac"/>
</dbReference>
<dbReference type="CDD" id="cd07185">
    <property type="entry name" value="OmpA_C-like"/>
    <property type="match status" value="1"/>
</dbReference>
<dbReference type="HOGENOM" id="CLU_016890_8_0_4"/>
<proteinExistence type="predicted"/>
<evidence type="ECO:0000313" key="6">
    <source>
        <dbReference type="EMBL" id="ADJ62803.1"/>
    </source>
</evidence>
<protein>
    <submittedName>
        <fullName evidence="6">OmpA protein</fullName>
    </submittedName>
</protein>
<evidence type="ECO:0000259" key="5">
    <source>
        <dbReference type="PROSITE" id="PS51123"/>
    </source>
</evidence>
<evidence type="ECO:0000256" key="4">
    <source>
        <dbReference type="PROSITE-ProRule" id="PRU00473"/>
    </source>
</evidence>
<dbReference type="Proteomes" id="UP000000329">
    <property type="component" value="Chromosome"/>
</dbReference>
<dbReference type="SUPFAM" id="SSF103088">
    <property type="entry name" value="OmpA-like"/>
    <property type="match status" value="1"/>
</dbReference>
<dbReference type="PANTHER" id="PTHR30329">
    <property type="entry name" value="STATOR ELEMENT OF FLAGELLAR MOTOR COMPLEX"/>
    <property type="match status" value="1"/>
</dbReference>
<dbReference type="KEGG" id="hse:Hsero_1287"/>
<evidence type="ECO:0000256" key="2">
    <source>
        <dbReference type="ARBA" id="ARBA00023136"/>
    </source>
</evidence>
<dbReference type="InterPro" id="IPR050330">
    <property type="entry name" value="Bact_OuterMem_StrucFunc"/>
</dbReference>
<dbReference type="InterPro" id="IPR036737">
    <property type="entry name" value="OmpA-like_sf"/>
</dbReference>
<dbReference type="PROSITE" id="PS51123">
    <property type="entry name" value="OMPA_2"/>
    <property type="match status" value="1"/>
</dbReference>
<accession>D8INY3</accession>
<dbReference type="Gene3D" id="3.30.1330.60">
    <property type="entry name" value="OmpA-like domain"/>
    <property type="match status" value="1"/>
</dbReference>
<keyword evidence="3" id="KW-0998">Cell outer membrane</keyword>
<feature type="domain" description="OmpA-like" evidence="5">
    <location>
        <begin position="76"/>
        <end position="190"/>
    </location>
</feature>
<gene>
    <name evidence="6" type="ordered locus">Hsero_1287</name>
</gene>
<keyword evidence="2 4" id="KW-0472">Membrane</keyword>
<dbReference type="EMBL" id="CP002039">
    <property type="protein sequence ID" value="ADJ62803.1"/>
    <property type="molecule type" value="Genomic_DNA"/>
</dbReference>
<dbReference type="InterPro" id="IPR006665">
    <property type="entry name" value="OmpA-like"/>
</dbReference>
<evidence type="ECO:0000256" key="1">
    <source>
        <dbReference type="ARBA" id="ARBA00004442"/>
    </source>
</evidence>
<comment type="subcellular location">
    <subcellularLocation>
        <location evidence="1">Cell outer membrane</location>
    </subcellularLocation>
</comment>
<dbReference type="eggNOG" id="COG2885">
    <property type="taxonomic scope" value="Bacteria"/>
</dbReference>